<comment type="caution">
    <text evidence="1">The sequence shown here is derived from an EMBL/GenBank/DDBJ whole genome shotgun (WGS) entry which is preliminary data.</text>
</comment>
<feature type="non-terminal residue" evidence="1">
    <location>
        <position position="1"/>
    </location>
</feature>
<sequence>MGCTPSKPPSAYQHGRAIRDSDTCSTILPSLKSSCSTPLCSTASHNAEAPRQPFLRGYLCTGCFQNTWECHRSWLYCIDFLQEKELEFSRQYHYSFPVEVYCLVESNQLINRLGLTRFREQWLKDVIQSKILLQESVNF</sequence>
<dbReference type="Proteomes" id="UP001166093">
    <property type="component" value="Unassembled WGS sequence"/>
</dbReference>
<name>A0ABS2YQI9_POLSP</name>
<dbReference type="PANTHER" id="PTHR35075:SF1">
    <property type="entry name" value="A-KINASE ANCHOR PROTEIN 14"/>
    <property type="match status" value="1"/>
</dbReference>
<proteinExistence type="predicted"/>
<reference evidence="1" key="1">
    <citation type="journal article" date="2021" name="Cell">
        <title>Tracing the genetic footprints of vertebrate landing in non-teleost ray-finned fishes.</title>
        <authorList>
            <person name="Bi X."/>
            <person name="Wang K."/>
            <person name="Yang L."/>
            <person name="Pan H."/>
            <person name="Jiang H."/>
            <person name="Wei Q."/>
            <person name="Fang M."/>
            <person name="Yu H."/>
            <person name="Zhu C."/>
            <person name="Cai Y."/>
            <person name="He Y."/>
            <person name="Gan X."/>
            <person name="Zeng H."/>
            <person name="Yu D."/>
            <person name="Zhu Y."/>
            <person name="Jiang H."/>
            <person name="Qiu Q."/>
            <person name="Yang H."/>
            <person name="Zhang Y.E."/>
            <person name="Wang W."/>
            <person name="Zhu M."/>
            <person name="He S."/>
            <person name="Zhang G."/>
        </authorList>
    </citation>
    <scope>NUCLEOTIDE SEQUENCE</scope>
    <source>
        <strain evidence="1">Pddl_001</strain>
    </source>
</reference>
<dbReference type="PANTHER" id="PTHR35075">
    <property type="entry name" value="A-KINASE ANCHOR PROTEIN 14"/>
    <property type="match status" value="1"/>
</dbReference>
<protein>
    <submittedName>
        <fullName evidence="1">AKA14 protein</fullName>
    </submittedName>
</protein>
<accession>A0ABS2YQI9</accession>
<feature type="non-terminal residue" evidence="1">
    <location>
        <position position="139"/>
    </location>
</feature>
<evidence type="ECO:0000313" key="1">
    <source>
        <dbReference type="EMBL" id="MBN3288745.1"/>
    </source>
</evidence>
<dbReference type="Pfam" id="PF14469">
    <property type="entry name" value="AKAP28"/>
    <property type="match status" value="2"/>
</dbReference>
<dbReference type="InterPro" id="IPR025663">
    <property type="entry name" value="AKAP_28"/>
</dbReference>
<evidence type="ECO:0000313" key="2">
    <source>
        <dbReference type="Proteomes" id="UP001166093"/>
    </source>
</evidence>
<dbReference type="InterPro" id="IPR053084">
    <property type="entry name" value="AKAP"/>
</dbReference>
<organism evidence="1 2">
    <name type="scientific">Polyodon spathula</name>
    <name type="common">North American paddlefish</name>
    <name type="synonym">Squalus spathula</name>
    <dbReference type="NCBI Taxonomy" id="7913"/>
    <lineage>
        <taxon>Eukaryota</taxon>
        <taxon>Metazoa</taxon>
        <taxon>Chordata</taxon>
        <taxon>Craniata</taxon>
        <taxon>Vertebrata</taxon>
        <taxon>Euteleostomi</taxon>
        <taxon>Actinopterygii</taxon>
        <taxon>Chondrostei</taxon>
        <taxon>Acipenseriformes</taxon>
        <taxon>Polyodontidae</taxon>
        <taxon>Polyodon</taxon>
    </lineage>
</organism>
<dbReference type="EMBL" id="JAAWVQ010178378">
    <property type="protein sequence ID" value="MBN3288745.1"/>
    <property type="molecule type" value="Genomic_DNA"/>
</dbReference>
<gene>
    <name evidence="1" type="primary">Akap14_1</name>
    <name evidence="1" type="ORF">GTO93_0017758</name>
</gene>
<keyword evidence="2" id="KW-1185">Reference proteome</keyword>